<dbReference type="GO" id="GO:0008483">
    <property type="term" value="F:transaminase activity"/>
    <property type="evidence" value="ECO:0007669"/>
    <property type="project" value="UniProtKB-KW"/>
</dbReference>
<organism evidence="5 6">
    <name type="scientific">Termitidicoccus mucosus</name>
    <dbReference type="NCBI Taxonomy" id="1184151"/>
    <lineage>
        <taxon>Bacteria</taxon>
        <taxon>Pseudomonadati</taxon>
        <taxon>Verrucomicrobiota</taxon>
        <taxon>Opitutia</taxon>
        <taxon>Opitutales</taxon>
        <taxon>Opitutaceae</taxon>
        <taxon>Termitidicoccus</taxon>
    </lineage>
</organism>
<dbReference type="Proteomes" id="UP000078486">
    <property type="component" value="Unassembled WGS sequence"/>
</dbReference>
<comment type="similarity">
    <text evidence="1 4">Belongs to the DegT/DnrJ/EryC1 family.</text>
</comment>
<evidence type="ECO:0000313" key="6">
    <source>
        <dbReference type="Proteomes" id="UP000078486"/>
    </source>
</evidence>
<dbReference type="SUPFAM" id="SSF53383">
    <property type="entry name" value="PLP-dependent transferases"/>
    <property type="match status" value="1"/>
</dbReference>
<evidence type="ECO:0000256" key="4">
    <source>
        <dbReference type="RuleBase" id="RU004508"/>
    </source>
</evidence>
<dbReference type="GO" id="GO:0000271">
    <property type="term" value="P:polysaccharide biosynthetic process"/>
    <property type="evidence" value="ECO:0007669"/>
    <property type="project" value="TreeGrafter"/>
</dbReference>
<keyword evidence="5" id="KW-0808">Transferase</keyword>
<dbReference type="PANTHER" id="PTHR30244">
    <property type="entry name" value="TRANSAMINASE"/>
    <property type="match status" value="1"/>
</dbReference>
<dbReference type="Gene3D" id="3.40.640.10">
    <property type="entry name" value="Type I PLP-dependent aspartate aminotransferase-like (Major domain)"/>
    <property type="match status" value="1"/>
</dbReference>
<keyword evidence="3 4" id="KW-0663">Pyridoxal phosphate</keyword>
<proteinExistence type="inferred from homology"/>
<dbReference type="PANTHER" id="PTHR30244:SF34">
    <property type="entry name" value="DTDP-4-AMINO-4,6-DIDEOXYGALACTOSE TRANSAMINASE"/>
    <property type="match status" value="1"/>
</dbReference>
<name>A0A178IK41_9BACT</name>
<dbReference type="RefSeq" id="WP_068770157.1">
    <property type="nucleotide sequence ID" value="NZ_CP109796.1"/>
</dbReference>
<accession>A0A178IK41</accession>
<feature type="active site" description="Proton acceptor" evidence="2">
    <location>
        <position position="192"/>
    </location>
</feature>
<keyword evidence="5" id="KW-0032">Aminotransferase</keyword>
<feature type="modified residue" description="N6-(pyridoxal phosphate)lysine" evidence="3">
    <location>
        <position position="192"/>
    </location>
</feature>
<sequence length="388" mass="41940">MTARRPTRVSAPFLPFTRPSIDEETIAGVAEVLRSGWITSGPQVRAFEAALSAMFGGRPVLAFNSGTCTMEVALRIAGIGPGDEVITTPLSWVATSNVILAVGARPVFVDIDPVTRNIDLALAGQAVTPRTRAIIPVDLAGLPVDRDRLYQIAARHRLRVIEDAAQSIGANWRGRPVGSTGDFVSFSFHPNKNITTIEGGALVLNDEREADLAAQYRLQGVVRSGPDAMDVAVAGGKYNLTDVAARVGLGQLPRLGEVTRRRRELARRYLDLLGAPGLGDLGLGLPPADFEQGNWHMFQVLLPEKLAVPRAAVMQQMHEAGIGTGAHYPVIHLFTLYRGLGWKPGDFPHAERAGRDLLTLPLFPDMTRGDVARVVRELARVIRANLKP</sequence>
<evidence type="ECO:0000256" key="1">
    <source>
        <dbReference type="ARBA" id="ARBA00037999"/>
    </source>
</evidence>
<reference evidence="5 6" key="1">
    <citation type="submission" date="2016-01" db="EMBL/GenBank/DDBJ databases">
        <title>High potential of lignocellulose degradation of a new Verrucomicrobia species.</title>
        <authorList>
            <person name="Wang Y."/>
            <person name="Shi Y."/>
            <person name="Qiu Z."/>
            <person name="Liu S."/>
            <person name="Yang H."/>
        </authorList>
    </citation>
    <scope>NUCLEOTIDE SEQUENCE [LARGE SCALE GENOMIC DNA]</scope>
    <source>
        <strain evidence="5 6">TSB47</strain>
    </source>
</reference>
<protein>
    <submittedName>
        <fullName evidence="5">Aminotransferase DegT</fullName>
    </submittedName>
</protein>
<evidence type="ECO:0000256" key="3">
    <source>
        <dbReference type="PIRSR" id="PIRSR000390-2"/>
    </source>
</evidence>
<keyword evidence="6" id="KW-1185">Reference proteome</keyword>
<evidence type="ECO:0000256" key="2">
    <source>
        <dbReference type="PIRSR" id="PIRSR000390-1"/>
    </source>
</evidence>
<dbReference type="InterPro" id="IPR000653">
    <property type="entry name" value="DegT/StrS_aminotransferase"/>
</dbReference>
<dbReference type="GO" id="GO:0030170">
    <property type="term" value="F:pyridoxal phosphate binding"/>
    <property type="evidence" value="ECO:0007669"/>
    <property type="project" value="TreeGrafter"/>
</dbReference>
<comment type="caution">
    <text evidence="5">The sequence shown here is derived from an EMBL/GenBank/DDBJ whole genome shotgun (WGS) entry which is preliminary data.</text>
</comment>
<dbReference type="OrthoDB" id="9810913at2"/>
<dbReference type="PIRSF" id="PIRSF000390">
    <property type="entry name" value="PLP_StrS"/>
    <property type="match status" value="1"/>
</dbReference>
<dbReference type="AlphaFoldDB" id="A0A178IK41"/>
<dbReference type="EMBL" id="LRRQ01000075">
    <property type="protein sequence ID" value="OAM90128.1"/>
    <property type="molecule type" value="Genomic_DNA"/>
</dbReference>
<dbReference type="Pfam" id="PF01041">
    <property type="entry name" value="DegT_DnrJ_EryC1"/>
    <property type="match status" value="1"/>
</dbReference>
<evidence type="ECO:0000313" key="5">
    <source>
        <dbReference type="EMBL" id="OAM90128.1"/>
    </source>
</evidence>
<gene>
    <name evidence="5" type="ORF">AW736_10150</name>
</gene>
<dbReference type="Gene3D" id="3.90.1150.10">
    <property type="entry name" value="Aspartate Aminotransferase, domain 1"/>
    <property type="match status" value="1"/>
</dbReference>
<dbReference type="InterPro" id="IPR015422">
    <property type="entry name" value="PyrdxlP-dep_Trfase_small"/>
</dbReference>
<dbReference type="STRING" id="1184151.AW736_10150"/>
<dbReference type="InterPro" id="IPR015421">
    <property type="entry name" value="PyrdxlP-dep_Trfase_major"/>
</dbReference>
<dbReference type="CDD" id="cd00616">
    <property type="entry name" value="AHBA_syn"/>
    <property type="match status" value="1"/>
</dbReference>
<dbReference type="InterPro" id="IPR015424">
    <property type="entry name" value="PyrdxlP-dep_Trfase"/>
</dbReference>